<evidence type="ECO:0000256" key="2">
    <source>
        <dbReference type="ARBA" id="ARBA00022723"/>
    </source>
</evidence>
<sequence>MMRRILGVLCGLGLSLQAAPRPNIIVILTDDQGYGDLGCNGGGKHKVVTPHIDQMAKEGARLTNFYVAAAICTPSRAALMTGCYPKRIDMSDGVNLACDEKGLNPSEITIAELAQLNGYKTGMFGKWHLGDQPEFLPMNQGFEEFFGLPYSHDIHPFHGNQKKYNFPPLPLLEGEKVIELEPDADYLTKRITERAVGFIEKHKEEPFFMYVAHPLPHRPIHASPPFMEDLPETIQKGLKEENGTINYKLRDNLYSRAIAEVDWSVGQILEALEKQGIDENTFVLFTSDNGPKLGSSGKLTGGKGSILEGGMRVPTVVRWPQGIPAGKDNDEVMTAMDIFPTMASLMGGEVPQDRVIDGKDVSETLTAGASSPHEFFFYYDKNKMGGVRWMHWKLRMSKGKPVLVDLNMDVAEKQNVAKNHPEIVEQLKTAMQEFDRQITSEIRPAGYVENPQILTLDQ</sequence>
<dbReference type="SUPFAM" id="SSF53649">
    <property type="entry name" value="Alkaline phosphatase-like"/>
    <property type="match status" value="1"/>
</dbReference>
<dbReference type="EMBL" id="JBHUJC010000028">
    <property type="protein sequence ID" value="MFD2276825.1"/>
    <property type="molecule type" value="Genomic_DNA"/>
</dbReference>
<dbReference type="PANTHER" id="PTHR42693">
    <property type="entry name" value="ARYLSULFATASE FAMILY MEMBER"/>
    <property type="match status" value="1"/>
</dbReference>
<feature type="domain" description="Sulfatase N-terminal" evidence="5">
    <location>
        <begin position="22"/>
        <end position="347"/>
    </location>
</feature>
<keyword evidence="2" id="KW-0479">Metal-binding</keyword>
<dbReference type="InterPro" id="IPR050738">
    <property type="entry name" value="Sulfatase"/>
</dbReference>
<evidence type="ECO:0000256" key="3">
    <source>
        <dbReference type="ARBA" id="ARBA00022801"/>
    </source>
</evidence>
<keyword evidence="4" id="KW-0106">Calcium</keyword>
<organism evidence="6 7">
    <name type="scientific">Rubritalea spongiae</name>
    <dbReference type="NCBI Taxonomy" id="430797"/>
    <lineage>
        <taxon>Bacteria</taxon>
        <taxon>Pseudomonadati</taxon>
        <taxon>Verrucomicrobiota</taxon>
        <taxon>Verrucomicrobiia</taxon>
        <taxon>Verrucomicrobiales</taxon>
        <taxon>Rubritaleaceae</taxon>
        <taxon>Rubritalea</taxon>
    </lineage>
</organism>
<dbReference type="CDD" id="cd16026">
    <property type="entry name" value="GALNS_like"/>
    <property type="match status" value="1"/>
</dbReference>
<gene>
    <name evidence="6" type="ORF">ACFSQZ_10120</name>
</gene>
<dbReference type="InterPro" id="IPR017850">
    <property type="entry name" value="Alkaline_phosphatase_core_sf"/>
</dbReference>
<proteinExistence type="inferred from homology"/>
<comment type="caution">
    <text evidence="6">The sequence shown here is derived from an EMBL/GenBank/DDBJ whole genome shotgun (WGS) entry which is preliminary data.</text>
</comment>
<evidence type="ECO:0000313" key="6">
    <source>
        <dbReference type="EMBL" id="MFD2276825.1"/>
    </source>
</evidence>
<dbReference type="PANTHER" id="PTHR42693:SF53">
    <property type="entry name" value="ENDO-4-O-SULFATASE"/>
    <property type="match status" value="1"/>
</dbReference>
<dbReference type="PROSITE" id="PS00523">
    <property type="entry name" value="SULFATASE_1"/>
    <property type="match status" value="1"/>
</dbReference>
<dbReference type="RefSeq" id="WP_377095254.1">
    <property type="nucleotide sequence ID" value="NZ_JBHSJM010000001.1"/>
</dbReference>
<accession>A0ABW5E5B5</accession>
<name>A0ABW5E5B5_9BACT</name>
<dbReference type="Gene3D" id="3.30.1120.10">
    <property type="match status" value="1"/>
</dbReference>
<evidence type="ECO:0000256" key="4">
    <source>
        <dbReference type="ARBA" id="ARBA00022837"/>
    </source>
</evidence>
<evidence type="ECO:0000259" key="5">
    <source>
        <dbReference type="Pfam" id="PF00884"/>
    </source>
</evidence>
<evidence type="ECO:0000256" key="1">
    <source>
        <dbReference type="ARBA" id="ARBA00008779"/>
    </source>
</evidence>
<dbReference type="InterPro" id="IPR000917">
    <property type="entry name" value="Sulfatase_N"/>
</dbReference>
<dbReference type="Pfam" id="PF00884">
    <property type="entry name" value="Sulfatase"/>
    <property type="match status" value="1"/>
</dbReference>
<keyword evidence="7" id="KW-1185">Reference proteome</keyword>
<dbReference type="Proteomes" id="UP001597297">
    <property type="component" value="Unassembled WGS sequence"/>
</dbReference>
<keyword evidence="3" id="KW-0378">Hydrolase</keyword>
<reference evidence="7" key="1">
    <citation type="journal article" date="2019" name="Int. J. Syst. Evol. Microbiol.">
        <title>The Global Catalogue of Microorganisms (GCM) 10K type strain sequencing project: providing services to taxonomists for standard genome sequencing and annotation.</title>
        <authorList>
            <consortium name="The Broad Institute Genomics Platform"/>
            <consortium name="The Broad Institute Genome Sequencing Center for Infectious Disease"/>
            <person name="Wu L."/>
            <person name="Ma J."/>
        </authorList>
    </citation>
    <scope>NUCLEOTIDE SEQUENCE [LARGE SCALE GENOMIC DNA]</scope>
    <source>
        <strain evidence="7">JCM 16545</strain>
    </source>
</reference>
<dbReference type="Gene3D" id="3.40.720.10">
    <property type="entry name" value="Alkaline Phosphatase, subunit A"/>
    <property type="match status" value="1"/>
</dbReference>
<comment type="similarity">
    <text evidence="1">Belongs to the sulfatase family.</text>
</comment>
<evidence type="ECO:0000313" key="7">
    <source>
        <dbReference type="Proteomes" id="UP001597297"/>
    </source>
</evidence>
<dbReference type="InterPro" id="IPR024607">
    <property type="entry name" value="Sulfatase_CS"/>
</dbReference>
<protein>
    <submittedName>
        <fullName evidence="6">Sulfatase</fullName>
    </submittedName>
</protein>